<organism evidence="4 5">
    <name type="scientific">Sphaerobolus stellatus (strain SS14)</name>
    <dbReference type="NCBI Taxonomy" id="990650"/>
    <lineage>
        <taxon>Eukaryota</taxon>
        <taxon>Fungi</taxon>
        <taxon>Dikarya</taxon>
        <taxon>Basidiomycota</taxon>
        <taxon>Agaricomycotina</taxon>
        <taxon>Agaricomycetes</taxon>
        <taxon>Phallomycetidae</taxon>
        <taxon>Geastrales</taxon>
        <taxon>Sphaerobolaceae</taxon>
        <taxon>Sphaerobolus</taxon>
    </lineage>
</organism>
<gene>
    <name evidence="4" type="ORF">M422DRAFT_182937</name>
</gene>
<keyword evidence="5" id="KW-1185">Reference proteome</keyword>
<dbReference type="EMBL" id="KN837209">
    <property type="protein sequence ID" value="KIJ33674.1"/>
    <property type="molecule type" value="Genomic_DNA"/>
</dbReference>
<evidence type="ECO:0000313" key="5">
    <source>
        <dbReference type="Proteomes" id="UP000054279"/>
    </source>
</evidence>
<dbReference type="Proteomes" id="UP000054279">
    <property type="component" value="Unassembled WGS sequence"/>
</dbReference>
<dbReference type="GO" id="GO:0046872">
    <property type="term" value="F:metal ion binding"/>
    <property type="evidence" value="ECO:0007669"/>
    <property type="project" value="UniProtKB-KW"/>
</dbReference>
<accession>A0A0C9UFU3</accession>
<evidence type="ECO:0000313" key="4">
    <source>
        <dbReference type="EMBL" id="KIJ33674.1"/>
    </source>
</evidence>
<dbReference type="HOGENOM" id="CLU_128024_0_0_1"/>
<dbReference type="OrthoDB" id="2966465at2759"/>
<keyword evidence="2" id="KW-0479">Metal-binding</keyword>
<dbReference type="InterPro" id="IPR027806">
    <property type="entry name" value="HARBI1_dom"/>
</dbReference>
<sequence length="156" mass="17731">IIAHLDGPYHALQNDMVVYAESELAEIMMEKAIQPGSLPTDPPERRYFQIYGDSAYEVSPTMLSPYQAIGELTAQQKAWNLAMGKVRISVEHGFGMVVQQWPLLRSSWKQKIWGTPFGTHYKVAVLLTNAKSCLRPNQTATHFDCMPPQLEMYLHH</sequence>
<evidence type="ECO:0000259" key="3">
    <source>
        <dbReference type="Pfam" id="PF13359"/>
    </source>
</evidence>
<dbReference type="Pfam" id="PF13359">
    <property type="entry name" value="DDE_Tnp_4"/>
    <property type="match status" value="1"/>
</dbReference>
<proteinExistence type="predicted"/>
<protein>
    <recommendedName>
        <fullName evidence="3">DDE Tnp4 domain-containing protein</fullName>
    </recommendedName>
</protein>
<evidence type="ECO:0000256" key="2">
    <source>
        <dbReference type="ARBA" id="ARBA00022723"/>
    </source>
</evidence>
<name>A0A0C9UFU3_SPHS4</name>
<evidence type="ECO:0000256" key="1">
    <source>
        <dbReference type="ARBA" id="ARBA00001968"/>
    </source>
</evidence>
<reference evidence="4 5" key="1">
    <citation type="submission" date="2014-06" db="EMBL/GenBank/DDBJ databases">
        <title>Evolutionary Origins and Diversification of the Mycorrhizal Mutualists.</title>
        <authorList>
            <consortium name="DOE Joint Genome Institute"/>
            <consortium name="Mycorrhizal Genomics Consortium"/>
            <person name="Kohler A."/>
            <person name="Kuo A."/>
            <person name="Nagy L.G."/>
            <person name="Floudas D."/>
            <person name="Copeland A."/>
            <person name="Barry K.W."/>
            <person name="Cichocki N."/>
            <person name="Veneault-Fourrey C."/>
            <person name="LaButti K."/>
            <person name="Lindquist E.A."/>
            <person name="Lipzen A."/>
            <person name="Lundell T."/>
            <person name="Morin E."/>
            <person name="Murat C."/>
            <person name="Riley R."/>
            <person name="Ohm R."/>
            <person name="Sun H."/>
            <person name="Tunlid A."/>
            <person name="Henrissat B."/>
            <person name="Grigoriev I.V."/>
            <person name="Hibbett D.S."/>
            <person name="Martin F."/>
        </authorList>
    </citation>
    <scope>NUCLEOTIDE SEQUENCE [LARGE SCALE GENOMIC DNA]</scope>
    <source>
        <strain evidence="4 5">SS14</strain>
    </source>
</reference>
<feature type="domain" description="DDE Tnp4" evidence="3">
    <location>
        <begin position="5"/>
        <end position="129"/>
    </location>
</feature>
<dbReference type="AlphaFoldDB" id="A0A0C9UFU3"/>
<comment type="cofactor">
    <cofactor evidence="1">
        <name>a divalent metal cation</name>
        <dbReference type="ChEBI" id="CHEBI:60240"/>
    </cofactor>
</comment>
<feature type="non-terminal residue" evidence="4">
    <location>
        <position position="1"/>
    </location>
</feature>